<dbReference type="RefSeq" id="XP_058309079.1">
    <property type="nucleotide sequence ID" value="XM_058452541.1"/>
</dbReference>
<evidence type="ECO:0000313" key="2">
    <source>
        <dbReference type="Proteomes" id="UP001150904"/>
    </source>
</evidence>
<evidence type="ECO:0000313" key="1">
    <source>
        <dbReference type="EMBL" id="KAJ5204600.1"/>
    </source>
</evidence>
<sequence length="197" mass="22639">MPPTVYVIRHGQGEHNVNEVHHLRDPLLTETGKAQCKKLQEGHLTCDLGYEATITKSEAPNLIAQAAPLYDLKNLDMTLVDETWNSKKGIYAPTLKAVRERAATMRNWIYNRPEKHIALVTHGAFLHYFTEDWTAYEKSRGTVYLNCEYRKLEFTEDSNGHEPHLRECGSMLEKQDRPIGLDAHVIHEIEEVERASM</sequence>
<proteinExistence type="predicted"/>
<dbReference type="InterPro" id="IPR050275">
    <property type="entry name" value="PGM_Phosphatase"/>
</dbReference>
<name>A0A9W9MNI0_9EURO</name>
<organism evidence="1 2">
    <name type="scientific">Penicillium cinerascens</name>
    <dbReference type="NCBI Taxonomy" id="70096"/>
    <lineage>
        <taxon>Eukaryota</taxon>
        <taxon>Fungi</taxon>
        <taxon>Dikarya</taxon>
        <taxon>Ascomycota</taxon>
        <taxon>Pezizomycotina</taxon>
        <taxon>Eurotiomycetes</taxon>
        <taxon>Eurotiomycetidae</taxon>
        <taxon>Eurotiales</taxon>
        <taxon>Aspergillaceae</taxon>
        <taxon>Penicillium</taxon>
    </lineage>
</organism>
<dbReference type="GO" id="GO:0005737">
    <property type="term" value="C:cytoplasm"/>
    <property type="evidence" value="ECO:0007669"/>
    <property type="project" value="TreeGrafter"/>
</dbReference>
<dbReference type="SMART" id="SM00855">
    <property type="entry name" value="PGAM"/>
    <property type="match status" value="1"/>
</dbReference>
<dbReference type="CDD" id="cd07040">
    <property type="entry name" value="HP"/>
    <property type="match status" value="1"/>
</dbReference>
<dbReference type="SUPFAM" id="SSF53254">
    <property type="entry name" value="Phosphoglycerate mutase-like"/>
    <property type="match status" value="1"/>
</dbReference>
<dbReference type="InterPro" id="IPR013078">
    <property type="entry name" value="His_Pase_superF_clade-1"/>
</dbReference>
<dbReference type="InterPro" id="IPR001345">
    <property type="entry name" value="PG/BPGM_mutase_AS"/>
</dbReference>
<keyword evidence="2" id="KW-1185">Reference proteome</keyword>
<reference evidence="1" key="1">
    <citation type="submission" date="2022-12" db="EMBL/GenBank/DDBJ databases">
        <authorList>
            <person name="Petersen C."/>
        </authorList>
    </citation>
    <scope>NUCLEOTIDE SEQUENCE</scope>
    <source>
        <strain evidence="1">IBT 15544</strain>
    </source>
</reference>
<gene>
    <name evidence="1" type="ORF">N7498_005479</name>
</gene>
<dbReference type="PANTHER" id="PTHR48100">
    <property type="entry name" value="BROAD-SPECIFICITY PHOSPHATASE YOR283W-RELATED"/>
    <property type="match status" value="1"/>
</dbReference>
<dbReference type="OrthoDB" id="496981at2759"/>
<dbReference type="PANTHER" id="PTHR48100:SF54">
    <property type="entry name" value="PHOSPHATASE SPAC5H10.03-RELATED"/>
    <property type="match status" value="1"/>
</dbReference>
<dbReference type="GeneID" id="83179842"/>
<protein>
    <submittedName>
        <fullName evidence="1">Phosphoglycerate mutase family protein-like protein</fullName>
    </submittedName>
</protein>
<dbReference type="PROSITE" id="PS00175">
    <property type="entry name" value="PG_MUTASE"/>
    <property type="match status" value="1"/>
</dbReference>
<dbReference type="Proteomes" id="UP001150904">
    <property type="component" value="Unassembled WGS sequence"/>
</dbReference>
<reference evidence="1" key="2">
    <citation type="journal article" date="2023" name="IMA Fungus">
        <title>Comparative genomic study of the Penicillium genus elucidates a diverse pangenome and 15 lateral gene transfer events.</title>
        <authorList>
            <person name="Petersen C."/>
            <person name="Sorensen T."/>
            <person name="Nielsen M.R."/>
            <person name="Sondergaard T.E."/>
            <person name="Sorensen J.L."/>
            <person name="Fitzpatrick D.A."/>
            <person name="Frisvad J.C."/>
            <person name="Nielsen K.L."/>
        </authorList>
    </citation>
    <scope>NUCLEOTIDE SEQUENCE</scope>
    <source>
        <strain evidence="1">IBT 15544</strain>
    </source>
</reference>
<comment type="caution">
    <text evidence="1">The sequence shown here is derived from an EMBL/GenBank/DDBJ whole genome shotgun (WGS) entry which is preliminary data.</text>
</comment>
<dbReference type="EMBL" id="JAPQKR010000012">
    <property type="protein sequence ID" value="KAJ5204600.1"/>
    <property type="molecule type" value="Genomic_DNA"/>
</dbReference>
<accession>A0A9W9MNI0</accession>
<dbReference type="AlphaFoldDB" id="A0A9W9MNI0"/>
<dbReference type="Pfam" id="PF00300">
    <property type="entry name" value="His_Phos_1"/>
    <property type="match status" value="1"/>
</dbReference>
<dbReference type="GO" id="GO:0016791">
    <property type="term" value="F:phosphatase activity"/>
    <property type="evidence" value="ECO:0007669"/>
    <property type="project" value="TreeGrafter"/>
</dbReference>
<dbReference type="InterPro" id="IPR029033">
    <property type="entry name" value="His_PPase_superfam"/>
</dbReference>
<dbReference type="Gene3D" id="3.40.50.1240">
    <property type="entry name" value="Phosphoglycerate mutase-like"/>
    <property type="match status" value="2"/>
</dbReference>